<dbReference type="Gene3D" id="3.50.30.60">
    <property type="entry name" value="LD-carboxypeptidase A C-terminal domain-like"/>
    <property type="match status" value="1"/>
</dbReference>
<feature type="active site" description="Charge relay system" evidence="6">
    <location>
        <position position="278"/>
    </location>
</feature>
<dbReference type="Gene3D" id="3.40.50.10740">
    <property type="entry name" value="Class I glutamine amidotransferase-like"/>
    <property type="match status" value="1"/>
</dbReference>
<reference evidence="9 10" key="1">
    <citation type="submission" date="2016-10" db="EMBL/GenBank/DDBJ databases">
        <authorList>
            <person name="de Groot N.N."/>
        </authorList>
    </citation>
    <scope>NUCLEOTIDE SEQUENCE [LARGE SCALE GENOMIC DNA]</scope>
    <source>
        <strain evidence="9 10">DSM 21668</strain>
    </source>
</reference>
<evidence type="ECO:0000259" key="8">
    <source>
        <dbReference type="Pfam" id="PF17676"/>
    </source>
</evidence>
<evidence type="ECO:0000256" key="5">
    <source>
        <dbReference type="ARBA" id="ARBA00022825"/>
    </source>
</evidence>
<dbReference type="InterPro" id="IPR040449">
    <property type="entry name" value="Peptidase_S66_N"/>
</dbReference>
<proteinExistence type="inferred from homology"/>
<dbReference type="GO" id="GO:0008236">
    <property type="term" value="F:serine-type peptidase activity"/>
    <property type="evidence" value="ECO:0007669"/>
    <property type="project" value="UniProtKB-KW"/>
</dbReference>
<dbReference type="CDD" id="cd07025">
    <property type="entry name" value="Peptidase_S66"/>
    <property type="match status" value="1"/>
</dbReference>
<dbReference type="GO" id="GO:0004180">
    <property type="term" value="F:carboxypeptidase activity"/>
    <property type="evidence" value="ECO:0007669"/>
    <property type="project" value="UniProtKB-KW"/>
</dbReference>
<dbReference type="STRING" id="563176.SAMN04488090_4381"/>
<dbReference type="Proteomes" id="UP000198901">
    <property type="component" value="Unassembled WGS sequence"/>
</dbReference>
<dbReference type="GO" id="GO:0006508">
    <property type="term" value="P:proteolysis"/>
    <property type="evidence" value="ECO:0007669"/>
    <property type="project" value="UniProtKB-KW"/>
</dbReference>
<evidence type="ECO:0000313" key="10">
    <source>
        <dbReference type="Proteomes" id="UP000198901"/>
    </source>
</evidence>
<dbReference type="InterPro" id="IPR003507">
    <property type="entry name" value="S66_fam"/>
</dbReference>
<dbReference type="PANTHER" id="PTHR30237:SF2">
    <property type="entry name" value="MUREIN TETRAPEPTIDE CARBOXYPEPTIDASE"/>
    <property type="match status" value="1"/>
</dbReference>
<gene>
    <name evidence="9" type="ORF">SAMN04488090_4381</name>
</gene>
<evidence type="ECO:0000256" key="2">
    <source>
        <dbReference type="ARBA" id="ARBA00022645"/>
    </source>
</evidence>
<dbReference type="EMBL" id="FNGS01000010">
    <property type="protein sequence ID" value="SDM86369.1"/>
    <property type="molecule type" value="Genomic_DNA"/>
</dbReference>
<keyword evidence="3" id="KW-0645">Protease</keyword>
<dbReference type="PIRSF" id="PIRSF028757">
    <property type="entry name" value="LD-carboxypeptidase"/>
    <property type="match status" value="1"/>
</dbReference>
<keyword evidence="2 9" id="KW-0121">Carboxypeptidase</keyword>
<dbReference type="OrthoDB" id="9807329at2"/>
<sequence>MHVPILRRPEALKPGDTVALMALASKIDYDKVIPPAIAVLEKWGLKVVEGQSLKSHWHTFAGTDDIRRADYQRFLNDTSVRAIISARGGYGSSRILDQIDYTAFQQHPKWVAGFSDITAVLCDIYRQGIESLHATMPKLFFQDETGYSLESLRKLLFGEEVIYQTVPQADNRSGTATGTLVGGNLCLFVHVAGSPADVDTKGKILFLEETEEFHYSVDRYMVQLRRAGKLEGLAGLIVGSFSELRDKPEDFGMSIREIIQYWVKDYSFPVVYGFPVGHEAGNLALPVGRNARLTVASDEVRLEFV</sequence>
<dbReference type="Pfam" id="PF02016">
    <property type="entry name" value="Peptidase_S66"/>
    <property type="match status" value="1"/>
</dbReference>
<evidence type="ECO:0000256" key="1">
    <source>
        <dbReference type="ARBA" id="ARBA00010233"/>
    </source>
</evidence>
<protein>
    <submittedName>
        <fullName evidence="9">Muramoyltetrapeptide carboxypeptidase</fullName>
    </submittedName>
</protein>
<dbReference type="RefSeq" id="WP_093207876.1">
    <property type="nucleotide sequence ID" value="NZ_FNGS01000010.1"/>
</dbReference>
<dbReference type="PANTHER" id="PTHR30237">
    <property type="entry name" value="MURAMOYLTETRAPEPTIDE CARBOXYPEPTIDASE"/>
    <property type="match status" value="1"/>
</dbReference>
<accession>A0A1G9WPJ7</accession>
<evidence type="ECO:0000313" key="9">
    <source>
        <dbReference type="EMBL" id="SDM86369.1"/>
    </source>
</evidence>
<keyword evidence="4" id="KW-0378">Hydrolase</keyword>
<feature type="active site" description="Nucleophile" evidence="6">
    <location>
        <position position="115"/>
    </location>
</feature>
<feature type="domain" description="LD-carboxypeptidase N-terminal" evidence="7">
    <location>
        <begin position="18"/>
        <end position="134"/>
    </location>
</feature>
<keyword evidence="5" id="KW-0720">Serine protease</keyword>
<dbReference type="Pfam" id="PF17676">
    <property type="entry name" value="Peptidase_S66C"/>
    <property type="match status" value="1"/>
</dbReference>
<dbReference type="InterPro" id="IPR040921">
    <property type="entry name" value="Peptidase_S66C"/>
</dbReference>
<evidence type="ECO:0000256" key="4">
    <source>
        <dbReference type="ARBA" id="ARBA00022801"/>
    </source>
</evidence>
<evidence type="ECO:0000256" key="3">
    <source>
        <dbReference type="ARBA" id="ARBA00022670"/>
    </source>
</evidence>
<feature type="active site" description="Charge relay system" evidence="6">
    <location>
        <position position="208"/>
    </location>
</feature>
<name>A0A1G9WPJ7_9BACT</name>
<dbReference type="InterPro" id="IPR029062">
    <property type="entry name" value="Class_I_gatase-like"/>
</dbReference>
<evidence type="ECO:0000259" key="7">
    <source>
        <dbReference type="Pfam" id="PF02016"/>
    </source>
</evidence>
<dbReference type="SUPFAM" id="SSF141986">
    <property type="entry name" value="LD-carboxypeptidase A C-terminal domain-like"/>
    <property type="match status" value="1"/>
</dbReference>
<organism evidence="9 10">
    <name type="scientific">Siphonobacter aquaeclarae</name>
    <dbReference type="NCBI Taxonomy" id="563176"/>
    <lineage>
        <taxon>Bacteria</taxon>
        <taxon>Pseudomonadati</taxon>
        <taxon>Bacteroidota</taxon>
        <taxon>Cytophagia</taxon>
        <taxon>Cytophagales</taxon>
        <taxon>Cytophagaceae</taxon>
        <taxon>Siphonobacter</taxon>
    </lineage>
</organism>
<feature type="domain" description="LD-carboxypeptidase C-terminal" evidence="8">
    <location>
        <begin position="177"/>
        <end position="293"/>
    </location>
</feature>
<comment type="similarity">
    <text evidence="1">Belongs to the peptidase S66 family.</text>
</comment>
<dbReference type="InterPro" id="IPR027478">
    <property type="entry name" value="LdcA_N"/>
</dbReference>
<evidence type="ECO:0000256" key="6">
    <source>
        <dbReference type="PIRSR" id="PIRSR028757-1"/>
    </source>
</evidence>
<dbReference type="AlphaFoldDB" id="A0A1G9WPJ7"/>
<keyword evidence="10" id="KW-1185">Reference proteome</keyword>
<dbReference type="SUPFAM" id="SSF52317">
    <property type="entry name" value="Class I glutamine amidotransferase-like"/>
    <property type="match status" value="1"/>
</dbReference>
<dbReference type="InterPro" id="IPR027461">
    <property type="entry name" value="Carboxypeptidase_A_C_sf"/>
</dbReference>